<protein>
    <recommendedName>
        <fullName evidence="4">GrpE protein homolog</fullName>
    </recommendedName>
</protein>
<accession>A0A2D3VNF0</accession>
<dbReference type="PANTHER" id="PTHR21237:SF23">
    <property type="entry name" value="GRPE PROTEIN HOMOLOG, MITOCHONDRIAL"/>
    <property type="match status" value="1"/>
</dbReference>
<dbReference type="GO" id="GO:0006457">
    <property type="term" value="P:protein folding"/>
    <property type="evidence" value="ECO:0007669"/>
    <property type="project" value="InterPro"/>
</dbReference>
<dbReference type="STRING" id="112498.A0A2D3VNF0"/>
<keyword evidence="3 4" id="KW-0143">Chaperone</keyword>
<evidence type="ECO:0000256" key="4">
    <source>
        <dbReference type="RuleBase" id="RU000640"/>
    </source>
</evidence>
<dbReference type="GO" id="GO:0030150">
    <property type="term" value="P:protein import into mitochondrial matrix"/>
    <property type="evidence" value="ECO:0007669"/>
    <property type="project" value="TreeGrafter"/>
</dbReference>
<dbReference type="Gene3D" id="3.90.20.20">
    <property type="match status" value="1"/>
</dbReference>
<keyword evidence="8" id="KW-1185">Reference proteome</keyword>
<dbReference type="HAMAP" id="MF_01151">
    <property type="entry name" value="GrpE"/>
    <property type="match status" value="1"/>
</dbReference>
<dbReference type="InterPro" id="IPR009012">
    <property type="entry name" value="GrpE_head"/>
</dbReference>
<proteinExistence type="inferred from homology"/>
<keyword evidence="7" id="KW-0346">Stress response</keyword>
<dbReference type="FunFam" id="2.30.22.10:FF:000002">
    <property type="entry name" value="GrpE protein homolog"/>
    <property type="match status" value="1"/>
</dbReference>
<evidence type="ECO:0000313" key="8">
    <source>
        <dbReference type="Proteomes" id="UP000225277"/>
    </source>
</evidence>
<dbReference type="Proteomes" id="UP000225277">
    <property type="component" value="Unassembled WGS sequence"/>
</dbReference>
<comment type="similarity">
    <text evidence="2 5">Belongs to the GrpE family.</text>
</comment>
<dbReference type="CDD" id="cd00446">
    <property type="entry name" value="GrpE"/>
    <property type="match status" value="1"/>
</dbReference>
<dbReference type="AlphaFoldDB" id="A0A2D3VNF0"/>
<dbReference type="GeneID" id="35605198"/>
<feature type="region of interest" description="Disordered" evidence="6">
    <location>
        <begin position="38"/>
        <end position="90"/>
    </location>
</feature>
<dbReference type="InterPro" id="IPR013805">
    <property type="entry name" value="GrpE_CC"/>
</dbReference>
<evidence type="ECO:0000256" key="3">
    <source>
        <dbReference type="ARBA" id="ARBA00023186"/>
    </source>
</evidence>
<name>A0A2D3VNF0_9PEZI</name>
<evidence type="ECO:0000256" key="1">
    <source>
        <dbReference type="ARBA" id="ARBA00004305"/>
    </source>
</evidence>
<evidence type="ECO:0000256" key="6">
    <source>
        <dbReference type="SAM" id="MobiDB-lite"/>
    </source>
</evidence>
<dbReference type="PANTHER" id="PTHR21237">
    <property type="entry name" value="GRPE PROTEIN"/>
    <property type="match status" value="1"/>
</dbReference>
<dbReference type="PRINTS" id="PR00773">
    <property type="entry name" value="GRPEPROTEIN"/>
</dbReference>
<dbReference type="GO" id="GO:0051082">
    <property type="term" value="F:unfolded protein binding"/>
    <property type="evidence" value="ECO:0007669"/>
    <property type="project" value="TreeGrafter"/>
</dbReference>
<dbReference type="GO" id="GO:0001405">
    <property type="term" value="C:PAM complex, Tim23 associated import motor"/>
    <property type="evidence" value="ECO:0007669"/>
    <property type="project" value="TreeGrafter"/>
</dbReference>
<dbReference type="SUPFAM" id="SSF51064">
    <property type="entry name" value="Head domain of nucleotide exchange factor GrpE"/>
    <property type="match status" value="1"/>
</dbReference>
<evidence type="ECO:0000256" key="2">
    <source>
        <dbReference type="ARBA" id="ARBA00009054"/>
    </source>
</evidence>
<dbReference type="PROSITE" id="PS01071">
    <property type="entry name" value="GRPE"/>
    <property type="match status" value="1"/>
</dbReference>
<reference evidence="7 8" key="1">
    <citation type="submission" date="2016-03" db="EMBL/GenBank/DDBJ databases">
        <authorList>
            <person name="Ploux O."/>
        </authorList>
    </citation>
    <scope>NUCLEOTIDE SEQUENCE [LARGE SCALE GENOMIC DNA]</scope>
    <source>
        <strain evidence="7 8">URUG2</strain>
    </source>
</reference>
<organism evidence="7 8">
    <name type="scientific">Ramularia collo-cygni</name>
    <dbReference type="NCBI Taxonomy" id="112498"/>
    <lineage>
        <taxon>Eukaryota</taxon>
        <taxon>Fungi</taxon>
        <taxon>Dikarya</taxon>
        <taxon>Ascomycota</taxon>
        <taxon>Pezizomycotina</taxon>
        <taxon>Dothideomycetes</taxon>
        <taxon>Dothideomycetidae</taxon>
        <taxon>Mycosphaerellales</taxon>
        <taxon>Mycosphaerellaceae</taxon>
        <taxon>Ramularia</taxon>
    </lineage>
</organism>
<dbReference type="Gene3D" id="2.30.22.10">
    <property type="entry name" value="Head domain of nucleotide exchange factor GrpE"/>
    <property type="match status" value="1"/>
</dbReference>
<feature type="compositionally biased region" description="Basic and acidic residues" evidence="6">
    <location>
        <begin position="74"/>
        <end position="90"/>
    </location>
</feature>
<dbReference type="EMBL" id="FJUY01000021">
    <property type="protein sequence ID" value="CZT24424.1"/>
    <property type="molecule type" value="Genomic_DNA"/>
</dbReference>
<dbReference type="GO" id="GO:0051087">
    <property type="term" value="F:protein-folding chaperone binding"/>
    <property type="evidence" value="ECO:0007669"/>
    <property type="project" value="InterPro"/>
</dbReference>
<feature type="compositionally biased region" description="Basic and acidic residues" evidence="6">
    <location>
        <begin position="50"/>
        <end position="67"/>
    </location>
</feature>
<dbReference type="RefSeq" id="XP_023631148.1">
    <property type="nucleotide sequence ID" value="XM_023775380.1"/>
</dbReference>
<evidence type="ECO:0000256" key="5">
    <source>
        <dbReference type="RuleBase" id="RU004478"/>
    </source>
</evidence>
<gene>
    <name evidence="7" type="ORF">RCC_10149</name>
</gene>
<dbReference type="Pfam" id="PF01025">
    <property type="entry name" value="GrpE"/>
    <property type="match status" value="1"/>
</dbReference>
<dbReference type="GO" id="GO:0000774">
    <property type="term" value="F:adenyl-nucleotide exchange factor activity"/>
    <property type="evidence" value="ECO:0007669"/>
    <property type="project" value="InterPro"/>
</dbReference>
<evidence type="ECO:0000313" key="7">
    <source>
        <dbReference type="EMBL" id="CZT24424.1"/>
    </source>
</evidence>
<dbReference type="OrthoDB" id="201635at2759"/>
<comment type="subcellular location">
    <subcellularLocation>
        <location evidence="1 4">Mitochondrion matrix</location>
    </subcellularLocation>
</comment>
<dbReference type="SUPFAM" id="SSF58014">
    <property type="entry name" value="Coiled-coil domain of nucleotide exchange factor GrpE"/>
    <property type="match status" value="1"/>
</dbReference>
<dbReference type="GO" id="GO:0042803">
    <property type="term" value="F:protein homodimerization activity"/>
    <property type="evidence" value="ECO:0007669"/>
    <property type="project" value="InterPro"/>
</dbReference>
<dbReference type="InterPro" id="IPR000740">
    <property type="entry name" value="GrpE"/>
</dbReference>
<sequence>MLQQRLARSLQIASRRSPAQALRTLNFATPASRLRLAPAASQRWYSENTAAKEEASKEQAETKEAPKQDAAPEDPLKAELETKKEQNKDLTDRLKRQIAEYRNLQEQTKREVAAAREFSLQRFAKDLLDSIDNLDRALDAVPVEKLTADNQDLVNLHSGLKMTEEILSTTLKKHGMEKFDPTGEKFDPNKHEATFQVPMPDKEDGSVFHVQSKGFLYNGRVLRAAKVGVVKNS</sequence>
<comment type="function">
    <text evidence="4">Essential component of the PAM complex, a complex required for the translocation of transit peptide-containing proteins from the inner membrane into the mitochondrial matrix in an ATP-dependent manner.</text>
</comment>
<keyword evidence="4" id="KW-0496">Mitochondrion</keyword>